<name>A0AAD7QNC9_9ASCO</name>
<dbReference type="GO" id="GO:0005743">
    <property type="term" value="C:mitochondrial inner membrane"/>
    <property type="evidence" value="ECO:0007669"/>
    <property type="project" value="UniProtKB-SubCell"/>
</dbReference>
<comment type="similarity">
    <text evidence="2 10">Belongs to the CBP4 family.</text>
</comment>
<dbReference type="Pfam" id="PF07960">
    <property type="entry name" value="CBP4"/>
    <property type="match status" value="1"/>
</dbReference>
<dbReference type="PANTHER" id="PTHR28202">
    <property type="entry name" value="ASSEMBLY FACTOR CBP4"/>
    <property type="match status" value="1"/>
</dbReference>
<protein>
    <recommendedName>
        <fullName evidence="10">Cytochrome b mRNA-processing protein 4</fullName>
    </recommendedName>
</protein>
<dbReference type="GeneID" id="80883547"/>
<comment type="function">
    <text evidence="9 10">Essential for the assembly of ubiquinol-cytochrome c reductase. It has a direct effect on the correct occurrence of the Rieske protein, core 4, core 5 and apocytochrome b.</text>
</comment>
<evidence type="ECO:0000313" key="13">
    <source>
        <dbReference type="Proteomes" id="UP001217417"/>
    </source>
</evidence>
<evidence type="ECO:0000256" key="10">
    <source>
        <dbReference type="RuleBase" id="RU368005"/>
    </source>
</evidence>
<evidence type="ECO:0000256" key="1">
    <source>
        <dbReference type="ARBA" id="ARBA00004434"/>
    </source>
</evidence>
<dbReference type="EMBL" id="JARPMG010000009">
    <property type="protein sequence ID" value="KAJ8098413.1"/>
    <property type="molecule type" value="Genomic_DNA"/>
</dbReference>
<evidence type="ECO:0000256" key="3">
    <source>
        <dbReference type="ARBA" id="ARBA00022692"/>
    </source>
</evidence>
<gene>
    <name evidence="12" type="ORF">POJ06DRAFT_259401</name>
</gene>
<sequence>MSSLLYVKMLFAGAGIVGLGVGLYRNTVPTEEEVVAKFSPEVRQKYYQEKAFRDASEPDNKLYELIQSNAQSSRPAWMLSDSVEPACVIRERDRATWTARAQTRAQTAAQNKMIEERDRLRRAEDDQKRSKGNWSLW</sequence>
<keyword evidence="6 10" id="KW-0496">Mitochondrion</keyword>
<evidence type="ECO:0000256" key="7">
    <source>
        <dbReference type="ARBA" id="ARBA00023136"/>
    </source>
</evidence>
<evidence type="ECO:0000256" key="11">
    <source>
        <dbReference type="SAM" id="MobiDB-lite"/>
    </source>
</evidence>
<comment type="subcellular location">
    <subcellularLocation>
        <location evidence="1 10">Mitochondrion inner membrane</location>
        <topology evidence="1 10">Single-pass membrane protein</topology>
    </subcellularLocation>
</comment>
<proteinExistence type="inferred from homology"/>
<reference evidence="12" key="1">
    <citation type="submission" date="2023-03" db="EMBL/GenBank/DDBJ databases">
        <title>Near-Complete genome sequence of Lipomyces tetrasporous NRRL Y-64009, an oleaginous yeast capable of growing on lignocellulosic hydrolysates.</title>
        <authorList>
            <consortium name="Lawrence Berkeley National Laboratory"/>
            <person name="Jagtap S.S."/>
            <person name="Liu J.-J."/>
            <person name="Walukiewicz H.E."/>
            <person name="Pangilinan J."/>
            <person name="Lipzen A."/>
            <person name="Ahrendt S."/>
            <person name="Koriabine M."/>
            <person name="Cobaugh K."/>
            <person name="Salamov A."/>
            <person name="Yoshinaga Y."/>
            <person name="Ng V."/>
            <person name="Daum C."/>
            <person name="Grigoriev I.V."/>
            <person name="Slininger P.J."/>
            <person name="Dien B.S."/>
            <person name="Jin Y.-S."/>
            <person name="Rao C.V."/>
        </authorList>
    </citation>
    <scope>NUCLEOTIDE SEQUENCE</scope>
    <source>
        <strain evidence="12">NRRL Y-64009</strain>
    </source>
</reference>
<keyword evidence="8 10" id="KW-0143">Chaperone</keyword>
<evidence type="ECO:0000256" key="2">
    <source>
        <dbReference type="ARBA" id="ARBA00006780"/>
    </source>
</evidence>
<evidence type="ECO:0000256" key="8">
    <source>
        <dbReference type="ARBA" id="ARBA00023186"/>
    </source>
</evidence>
<evidence type="ECO:0000256" key="4">
    <source>
        <dbReference type="ARBA" id="ARBA00022792"/>
    </source>
</evidence>
<dbReference type="GO" id="GO:0034551">
    <property type="term" value="P:mitochondrial respiratory chain complex III assembly"/>
    <property type="evidence" value="ECO:0007669"/>
    <property type="project" value="TreeGrafter"/>
</dbReference>
<dbReference type="InterPro" id="IPR012420">
    <property type="entry name" value="Cbp4"/>
</dbReference>
<dbReference type="Proteomes" id="UP001217417">
    <property type="component" value="Unassembled WGS sequence"/>
</dbReference>
<dbReference type="PANTHER" id="PTHR28202:SF1">
    <property type="entry name" value="ASSEMBLY FACTOR CBP4"/>
    <property type="match status" value="1"/>
</dbReference>
<dbReference type="RefSeq" id="XP_056041863.1">
    <property type="nucleotide sequence ID" value="XM_056188381.1"/>
</dbReference>
<evidence type="ECO:0000256" key="5">
    <source>
        <dbReference type="ARBA" id="ARBA00022989"/>
    </source>
</evidence>
<keyword evidence="7" id="KW-0472">Membrane</keyword>
<organism evidence="12 13">
    <name type="scientific">Lipomyces tetrasporus</name>
    <dbReference type="NCBI Taxonomy" id="54092"/>
    <lineage>
        <taxon>Eukaryota</taxon>
        <taxon>Fungi</taxon>
        <taxon>Dikarya</taxon>
        <taxon>Ascomycota</taxon>
        <taxon>Saccharomycotina</taxon>
        <taxon>Lipomycetes</taxon>
        <taxon>Lipomycetales</taxon>
        <taxon>Lipomycetaceae</taxon>
        <taxon>Lipomyces</taxon>
    </lineage>
</organism>
<keyword evidence="5" id="KW-1133">Transmembrane helix</keyword>
<comment type="caution">
    <text evidence="12">The sequence shown here is derived from an EMBL/GenBank/DDBJ whole genome shotgun (WGS) entry which is preliminary data.</text>
</comment>
<feature type="compositionally biased region" description="Low complexity" evidence="11">
    <location>
        <begin position="100"/>
        <end position="110"/>
    </location>
</feature>
<dbReference type="AlphaFoldDB" id="A0AAD7QNC9"/>
<keyword evidence="13" id="KW-1185">Reference proteome</keyword>
<feature type="region of interest" description="Disordered" evidence="11">
    <location>
        <begin position="100"/>
        <end position="137"/>
    </location>
</feature>
<keyword evidence="4 10" id="KW-0999">Mitochondrion inner membrane</keyword>
<evidence type="ECO:0000256" key="6">
    <source>
        <dbReference type="ARBA" id="ARBA00023128"/>
    </source>
</evidence>
<evidence type="ECO:0000313" key="12">
    <source>
        <dbReference type="EMBL" id="KAJ8098413.1"/>
    </source>
</evidence>
<accession>A0AAD7QNC9</accession>
<keyword evidence="3" id="KW-0812">Transmembrane</keyword>
<evidence type="ECO:0000256" key="9">
    <source>
        <dbReference type="ARBA" id="ARBA00025413"/>
    </source>
</evidence>
<feature type="compositionally biased region" description="Basic and acidic residues" evidence="11">
    <location>
        <begin position="113"/>
        <end position="129"/>
    </location>
</feature>